<feature type="region of interest" description="Disordered" evidence="1">
    <location>
        <begin position="38"/>
        <end position="62"/>
    </location>
</feature>
<proteinExistence type="predicted"/>
<name>A0A5B7I6M1_PORTR</name>
<dbReference type="Proteomes" id="UP000324222">
    <property type="component" value="Unassembled WGS sequence"/>
</dbReference>
<dbReference type="EMBL" id="VSRR010051003">
    <property type="protein sequence ID" value="MPC79392.1"/>
    <property type="molecule type" value="Genomic_DNA"/>
</dbReference>
<evidence type="ECO:0000313" key="3">
    <source>
        <dbReference type="Proteomes" id="UP000324222"/>
    </source>
</evidence>
<protein>
    <submittedName>
        <fullName evidence="2">Uncharacterized protein</fullName>
    </submittedName>
</protein>
<sequence>MRRTTVSDSLHHTSLLFGKSLTSKKQADCHTSLSISVHPQYSQPPPHYVRSTKPSLPFSLIH</sequence>
<comment type="caution">
    <text evidence="2">The sequence shown here is derived from an EMBL/GenBank/DDBJ whole genome shotgun (WGS) entry which is preliminary data.</text>
</comment>
<dbReference type="AlphaFoldDB" id="A0A5B7I6M1"/>
<organism evidence="2 3">
    <name type="scientific">Portunus trituberculatus</name>
    <name type="common">Swimming crab</name>
    <name type="synonym">Neptunus trituberculatus</name>
    <dbReference type="NCBI Taxonomy" id="210409"/>
    <lineage>
        <taxon>Eukaryota</taxon>
        <taxon>Metazoa</taxon>
        <taxon>Ecdysozoa</taxon>
        <taxon>Arthropoda</taxon>
        <taxon>Crustacea</taxon>
        <taxon>Multicrustacea</taxon>
        <taxon>Malacostraca</taxon>
        <taxon>Eumalacostraca</taxon>
        <taxon>Eucarida</taxon>
        <taxon>Decapoda</taxon>
        <taxon>Pleocyemata</taxon>
        <taxon>Brachyura</taxon>
        <taxon>Eubrachyura</taxon>
        <taxon>Portunoidea</taxon>
        <taxon>Portunidae</taxon>
        <taxon>Portuninae</taxon>
        <taxon>Portunus</taxon>
    </lineage>
</organism>
<gene>
    <name evidence="2" type="ORF">E2C01_073918</name>
</gene>
<accession>A0A5B7I6M1</accession>
<evidence type="ECO:0000256" key="1">
    <source>
        <dbReference type="SAM" id="MobiDB-lite"/>
    </source>
</evidence>
<reference evidence="2 3" key="1">
    <citation type="submission" date="2019-05" db="EMBL/GenBank/DDBJ databases">
        <title>Another draft genome of Portunus trituberculatus and its Hox gene families provides insights of decapod evolution.</title>
        <authorList>
            <person name="Jeong J.-H."/>
            <person name="Song I."/>
            <person name="Kim S."/>
            <person name="Choi T."/>
            <person name="Kim D."/>
            <person name="Ryu S."/>
            <person name="Kim W."/>
        </authorList>
    </citation>
    <scope>NUCLEOTIDE SEQUENCE [LARGE SCALE GENOMIC DNA]</scope>
    <source>
        <tissue evidence="2">Muscle</tissue>
    </source>
</reference>
<keyword evidence="3" id="KW-1185">Reference proteome</keyword>
<evidence type="ECO:0000313" key="2">
    <source>
        <dbReference type="EMBL" id="MPC79392.1"/>
    </source>
</evidence>